<protein>
    <submittedName>
        <fullName evidence="2">YlmC/YmxH family sporulation protein</fullName>
    </submittedName>
</protein>
<gene>
    <name evidence="2" type="ORF">D2962_07700</name>
</gene>
<dbReference type="PANTHER" id="PTHR40061:SF1">
    <property type="entry name" value="SPORULATION PROTEIN YLMC-RELATED"/>
    <property type="match status" value="1"/>
</dbReference>
<dbReference type="Proteomes" id="UP000280960">
    <property type="component" value="Chromosome"/>
</dbReference>
<proteinExistence type="predicted"/>
<dbReference type="Gene3D" id="2.30.30.240">
    <property type="entry name" value="PRC-barrel domain"/>
    <property type="match status" value="1"/>
</dbReference>
<evidence type="ECO:0000259" key="1">
    <source>
        <dbReference type="Pfam" id="PF05239"/>
    </source>
</evidence>
<dbReference type="KEGG" id="bacg:D2962_07700"/>
<keyword evidence="3" id="KW-1185">Reference proteome</keyword>
<accession>A0A3G2R560</accession>
<reference evidence="2 3" key="1">
    <citation type="submission" date="2018-10" db="EMBL/GenBank/DDBJ databases">
        <authorList>
            <person name="Zhang X."/>
        </authorList>
    </citation>
    <scope>NUCLEOTIDE SEQUENCE [LARGE SCALE GENOMIC DNA]</scope>
    <source>
        <strain evidence="2 3">SK-G1</strain>
    </source>
</reference>
<dbReference type="Pfam" id="PF05239">
    <property type="entry name" value="PRC"/>
    <property type="match status" value="1"/>
</dbReference>
<organism evidence="2 3">
    <name type="scientific">Biomaibacter acetigenes</name>
    <dbReference type="NCBI Taxonomy" id="2316383"/>
    <lineage>
        <taxon>Bacteria</taxon>
        <taxon>Bacillati</taxon>
        <taxon>Bacillota</taxon>
        <taxon>Clostridia</taxon>
        <taxon>Thermosediminibacterales</taxon>
        <taxon>Tepidanaerobacteraceae</taxon>
        <taxon>Biomaibacter</taxon>
    </lineage>
</organism>
<feature type="domain" description="PRC-barrel" evidence="1">
    <location>
        <begin position="1"/>
        <end position="76"/>
    </location>
</feature>
<dbReference type="InterPro" id="IPR027275">
    <property type="entry name" value="PRC-brl_dom"/>
</dbReference>
<dbReference type="NCBIfam" id="TIGR02888">
    <property type="entry name" value="spore_YlmC_YmxH"/>
    <property type="match status" value="1"/>
</dbReference>
<dbReference type="RefSeq" id="WP_120767698.1">
    <property type="nucleotide sequence ID" value="NZ_CP033169.1"/>
</dbReference>
<name>A0A3G2R560_9FIRM</name>
<dbReference type="EMBL" id="CP033169">
    <property type="protein sequence ID" value="AYO30519.1"/>
    <property type="molecule type" value="Genomic_DNA"/>
</dbReference>
<dbReference type="AlphaFoldDB" id="A0A3G2R560"/>
<evidence type="ECO:0000313" key="3">
    <source>
        <dbReference type="Proteomes" id="UP000280960"/>
    </source>
</evidence>
<sequence length="88" mass="10048">MRLSELSGKEIVNLYDGARMGIIGNSDLVIDENNGKIIYLLIPNKKSQFFLLGEKNYTEVSWDSIRKIGPDIVILEMDSQGSRKMWKL</sequence>
<dbReference type="InterPro" id="IPR011033">
    <property type="entry name" value="PRC_barrel-like_sf"/>
</dbReference>
<evidence type="ECO:0000313" key="2">
    <source>
        <dbReference type="EMBL" id="AYO30519.1"/>
    </source>
</evidence>
<dbReference type="InterPro" id="IPR014238">
    <property type="entry name" value="Spore_YlmC/YmxH"/>
</dbReference>
<dbReference type="SUPFAM" id="SSF50346">
    <property type="entry name" value="PRC-barrel domain"/>
    <property type="match status" value="1"/>
</dbReference>
<dbReference type="PANTHER" id="PTHR40061">
    <property type="entry name" value="SPORULATION PROTEIN YLMC-RELATED"/>
    <property type="match status" value="1"/>
</dbReference>